<comment type="function">
    <text evidence="1">Exerts its effect at some terminal stage of cytochrome c oxidase synthesis, probably by being involved in the insertion of the copper B into subunit I.</text>
</comment>
<evidence type="ECO:0000256" key="4">
    <source>
        <dbReference type="ARBA" id="ARBA00015384"/>
    </source>
</evidence>
<reference evidence="12" key="1">
    <citation type="journal article" date="2019" name="Int. J. Syst. Evol. Microbiol.">
        <title>The Global Catalogue of Microorganisms (GCM) 10K type strain sequencing project: providing services to taxonomists for standard genome sequencing and annotation.</title>
        <authorList>
            <consortium name="The Broad Institute Genomics Platform"/>
            <consortium name="The Broad Institute Genome Sequencing Center for Infectious Disease"/>
            <person name="Wu L."/>
            <person name="Ma J."/>
        </authorList>
    </citation>
    <scope>NUCLEOTIDE SEQUENCE [LARGE SCALE GENOMIC DNA]</scope>
    <source>
        <strain evidence="12">CECT 8288</strain>
    </source>
</reference>
<evidence type="ECO:0000256" key="10">
    <source>
        <dbReference type="SAM" id="Phobius"/>
    </source>
</evidence>
<evidence type="ECO:0000256" key="2">
    <source>
        <dbReference type="ARBA" id="ARBA00004382"/>
    </source>
</evidence>
<accession>A0ABV7WP14</accession>
<dbReference type="PANTHER" id="PTHR21320:SF3">
    <property type="entry name" value="CYTOCHROME C OXIDASE ASSEMBLY PROTEIN COX11, MITOCHONDRIAL-RELATED"/>
    <property type="match status" value="1"/>
</dbReference>
<dbReference type="PIRSF" id="PIRSF005413">
    <property type="entry name" value="COX11"/>
    <property type="match status" value="1"/>
</dbReference>
<evidence type="ECO:0000256" key="7">
    <source>
        <dbReference type="ARBA" id="ARBA00022989"/>
    </source>
</evidence>
<keyword evidence="12" id="KW-1185">Reference proteome</keyword>
<evidence type="ECO:0000256" key="3">
    <source>
        <dbReference type="ARBA" id="ARBA00009620"/>
    </source>
</evidence>
<comment type="similarity">
    <text evidence="3">Belongs to the COX11/CtaG family.</text>
</comment>
<gene>
    <name evidence="11" type="ORF">ACFOND_04975</name>
</gene>
<keyword evidence="5 10" id="KW-0812">Transmembrane</keyword>
<dbReference type="SUPFAM" id="SSF110111">
    <property type="entry name" value="Ctag/Cox11"/>
    <property type="match status" value="1"/>
</dbReference>
<dbReference type="Pfam" id="PF04442">
    <property type="entry name" value="CtaG_Cox11"/>
    <property type="match status" value="1"/>
</dbReference>
<proteinExistence type="inferred from homology"/>
<dbReference type="PANTHER" id="PTHR21320">
    <property type="entry name" value="CYTOCHROME C OXIDASE ASSEMBLY PROTEIN COX11-RELATED"/>
    <property type="match status" value="1"/>
</dbReference>
<dbReference type="InterPro" id="IPR007533">
    <property type="entry name" value="Cyt_c_oxidase_assmbl_CtaG"/>
</dbReference>
<evidence type="ECO:0000256" key="1">
    <source>
        <dbReference type="ARBA" id="ARBA00004007"/>
    </source>
</evidence>
<dbReference type="RefSeq" id="WP_290280322.1">
    <property type="nucleotide sequence ID" value="NZ_JAUFQI010000001.1"/>
</dbReference>
<keyword evidence="8" id="KW-0186">Copper</keyword>
<keyword evidence="9 10" id="KW-0472">Membrane</keyword>
<sequence>MTEHTQTDQPISHKKVVISSVLVVIGMVLFVYFVLRPMYYLICEWTGITGSTFEEVEARSFEVDYDRPIKVQFLAMNNASMPWKFKPVETEIIAYPGEQTSIFYYAKNTSQRDMVAQAVPSLSPFDATNYFLKTECFCFNSQPLAAGEEVDMGLVFQIDPDLPEWVKTISLTYSLFDITESAQLAEQKTINNSDQATN</sequence>
<evidence type="ECO:0000313" key="12">
    <source>
        <dbReference type="Proteomes" id="UP001595710"/>
    </source>
</evidence>
<evidence type="ECO:0000256" key="8">
    <source>
        <dbReference type="ARBA" id="ARBA00023008"/>
    </source>
</evidence>
<dbReference type="Gene3D" id="2.60.370.10">
    <property type="entry name" value="Ctag/Cox11"/>
    <property type="match status" value="1"/>
</dbReference>
<evidence type="ECO:0000256" key="9">
    <source>
        <dbReference type="ARBA" id="ARBA00023136"/>
    </source>
</evidence>
<dbReference type="EMBL" id="JBHRYN010000007">
    <property type="protein sequence ID" value="MFC3700988.1"/>
    <property type="molecule type" value="Genomic_DNA"/>
</dbReference>
<evidence type="ECO:0000256" key="5">
    <source>
        <dbReference type="ARBA" id="ARBA00022692"/>
    </source>
</evidence>
<organism evidence="11 12">
    <name type="scientific">Reinekea marina</name>
    <dbReference type="NCBI Taxonomy" id="1310421"/>
    <lineage>
        <taxon>Bacteria</taxon>
        <taxon>Pseudomonadati</taxon>
        <taxon>Pseudomonadota</taxon>
        <taxon>Gammaproteobacteria</taxon>
        <taxon>Oceanospirillales</taxon>
        <taxon>Saccharospirillaceae</taxon>
        <taxon>Reinekea</taxon>
    </lineage>
</organism>
<dbReference type="NCBIfam" id="NF003465">
    <property type="entry name" value="PRK05089.1"/>
    <property type="match status" value="1"/>
</dbReference>
<dbReference type="Proteomes" id="UP001595710">
    <property type="component" value="Unassembled WGS sequence"/>
</dbReference>
<feature type="transmembrane region" description="Helical" evidence="10">
    <location>
        <begin position="16"/>
        <end position="35"/>
    </location>
</feature>
<keyword evidence="7 10" id="KW-1133">Transmembrane helix</keyword>
<comment type="subcellular location">
    <subcellularLocation>
        <location evidence="2">Cell inner membrane</location>
        <topology evidence="2">Single-pass type II membrane protein</topology>
        <orientation evidence="2">Periplasmic side</orientation>
    </subcellularLocation>
</comment>
<protein>
    <recommendedName>
        <fullName evidence="4">Cytochrome c oxidase assembly protein CtaG</fullName>
    </recommendedName>
</protein>
<name>A0ABV7WP14_9GAMM</name>
<evidence type="ECO:0000313" key="11">
    <source>
        <dbReference type="EMBL" id="MFC3700988.1"/>
    </source>
</evidence>
<comment type="caution">
    <text evidence="11">The sequence shown here is derived from an EMBL/GenBank/DDBJ whole genome shotgun (WGS) entry which is preliminary data.</text>
</comment>
<keyword evidence="6" id="KW-0735">Signal-anchor</keyword>
<dbReference type="InterPro" id="IPR023471">
    <property type="entry name" value="CtaG/Cox11_dom_sf"/>
</dbReference>
<evidence type="ECO:0000256" key="6">
    <source>
        <dbReference type="ARBA" id="ARBA00022968"/>
    </source>
</evidence>